<dbReference type="Proteomes" id="UP000095282">
    <property type="component" value="Unplaced"/>
</dbReference>
<feature type="compositionally biased region" description="Basic and acidic residues" evidence="1">
    <location>
        <begin position="25"/>
        <end position="40"/>
    </location>
</feature>
<accession>A0A1I7UNW3</accession>
<keyword evidence="2" id="KW-1185">Reference proteome</keyword>
<name>A0A1I7UNW3_9PELO</name>
<feature type="compositionally biased region" description="Polar residues" evidence="1">
    <location>
        <begin position="195"/>
        <end position="209"/>
    </location>
</feature>
<dbReference type="AlphaFoldDB" id="A0A1I7UNW3"/>
<organism evidence="2 3">
    <name type="scientific">Caenorhabditis tropicalis</name>
    <dbReference type="NCBI Taxonomy" id="1561998"/>
    <lineage>
        <taxon>Eukaryota</taxon>
        <taxon>Metazoa</taxon>
        <taxon>Ecdysozoa</taxon>
        <taxon>Nematoda</taxon>
        <taxon>Chromadorea</taxon>
        <taxon>Rhabditida</taxon>
        <taxon>Rhabditina</taxon>
        <taxon>Rhabditomorpha</taxon>
        <taxon>Rhabditoidea</taxon>
        <taxon>Rhabditidae</taxon>
        <taxon>Peloderinae</taxon>
        <taxon>Caenorhabditis</taxon>
    </lineage>
</organism>
<feature type="compositionally biased region" description="Basic and acidic residues" evidence="1">
    <location>
        <begin position="368"/>
        <end position="380"/>
    </location>
</feature>
<dbReference type="PANTHER" id="PTHR22921:SF27">
    <property type="entry name" value="C2H2-TYPE DOMAIN-CONTAINING PROTEIN-RELATED"/>
    <property type="match status" value="1"/>
</dbReference>
<dbReference type="eggNOG" id="ENOG502TIQE">
    <property type="taxonomic scope" value="Eukaryota"/>
</dbReference>
<protein>
    <submittedName>
        <fullName evidence="3">SPK domain-containing protein</fullName>
    </submittedName>
</protein>
<feature type="compositionally biased region" description="Acidic residues" evidence="1">
    <location>
        <begin position="85"/>
        <end position="101"/>
    </location>
</feature>
<feature type="compositionally biased region" description="Basic and acidic residues" evidence="1">
    <location>
        <begin position="102"/>
        <end position="116"/>
    </location>
</feature>
<evidence type="ECO:0000313" key="2">
    <source>
        <dbReference type="Proteomes" id="UP000095282"/>
    </source>
</evidence>
<proteinExistence type="predicted"/>
<evidence type="ECO:0000256" key="1">
    <source>
        <dbReference type="SAM" id="MobiDB-lite"/>
    </source>
</evidence>
<dbReference type="PANTHER" id="PTHR22921">
    <property type="entry name" value="PROTEIN CBG20088-RELATED"/>
    <property type="match status" value="1"/>
</dbReference>
<feature type="compositionally biased region" description="Polar residues" evidence="1">
    <location>
        <begin position="65"/>
        <end position="80"/>
    </location>
</feature>
<dbReference type="WBParaSite" id="Csp11.Scaffold630.g17861.t1">
    <property type="protein sequence ID" value="Csp11.Scaffold630.g17861.t1"/>
    <property type="gene ID" value="Csp11.Scaffold630.g17861"/>
</dbReference>
<evidence type="ECO:0000313" key="3">
    <source>
        <dbReference type="WBParaSite" id="Csp11.Scaffold630.g17861.t1"/>
    </source>
</evidence>
<feature type="region of interest" description="Disordered" evidence="1">
    <location>
        <begin position="1"/>
        <end position="116"/>
    </location>
</feature>
<reference evidence="3" key="1">
    <citation type="submission" date="2016-11" db="UniProtKB">
        <authorList>
            <consortium name="WormBaseParasite"/>
        </authorList>
    </citation>
    <scope>IDENTIFICATION</scope>
</reference>
<feature type="region of interest" description="Disordered" evidence="1">
    <location>
        <begin position="364"/>
        <end position="389"/>
    </location>
</feature>
<sequence>MDITQRRSPVEENPVLGEQLEDEHADGIRRNSRGRSYDLRRKIKRKRHWSEKSSESKPPRFSSSHTNPSENHNDSLFDTSQSIQPEEEEEDSPNEYEIDDVSIERSRSPEKKERNVSDLMKTRCFDKKSGALLSKEECIKNLREAMKTKRKPDFYEILKLRNSCEPGSVLEELVLHTSFTLFTMGRAQRDRENGGDSSRNNPFESFNIPNAKNNDEVVMMPGGQQILLSSLLKPSMCSRFTGRNAIEKAVLAISGEIQKWDKWFMVYSVPKSCRISKYPLISQEFFDTFASMLKRGFDLSDKAMSTTKLVNLIKETMTGLIARVRAKNKEIAAELLDEFFRMTNQRPEEMDEYFVEQEMCPEESIQMEQEKSLPKEEDGIQVKSECISE</sequence>
<feature type="compositionally biased region" description="Basic and acidic residues" evidence="1">
    <location>
        <begin position="1"/>
        <end position="10"/>
    </location>
</feature>
<feature type="region of interest" description="Disordered" evidence="1">
    <location>
        <begin position="186"/>
        <end position="209"/>
    </location>
</feature>